<reference evidence="2 3" key="1">
    <citation type="submission" date="2019-06" db="EMBL/GenBank/DDBJ databases">
        <title>Tsukamurella conjunctivitidis sp. nov., Tsukamurella assacharolytica sp. nov. and Tsukamurella sputae sp. nov. isolated from patients with conjunctivitis, bacteraemia (lymphoma) and respiratory infection (sputum) in Hong Kong.</title>
        <authorList>
            <person name="Teng J.L.L."/>
            <person name="Lee H.H."/>
            <person name="Fong J.Y.H."/>
            <person name="Fok K.M.N."/>
            <person name="Lau S.K.P."/>
            <person name="Woo P.C.Y."/>
        </authorList>
    </citation>
    <scope>NUCLEOTIDE SEQUENCE [LARGE SCALE GENOMIC DNA]</scope>
    <source>
        <strain evidence="2 3">HKU71</strain>
    </source>
</reference>
<proteinExistence type="predicted"/>
<comment type="caution">
    <text evidence="2">The sequence shown here is derived from an EMBL/GenBank/DDBJ whole genome shotgun (WGS) entry which is preliminary data.</text>
</comment>
<evidence type="ECO:0000259" key="1">
    <source>
        <dbReference type="Pfam" id="PF03435"/>
    </source>
</evidence>
<dbReference type="RefSeq" id="WP_146561145.1">
    <property type="nucleotide sequence ID" value="NZ_VIGW01000005.1"/>
</dbReference>
<dbReference type="Gene3D" id="3.40.50.720">
    <property type="entry name" value="NAD(P)-binding Rossmann-like Domain"/>
    <property type="match status" value="1"/>
</dbReference>
<feature type="domain" description="Saccharopine dehydrogenase NADP binding" evidence="1">
    <location>
        <begin position="8"/>
        <end position="104"/>
    </location>
</feature>
<accession>A0A5C5R9J1</accession>
<dbReference type="InterPro" id="IPR036291">
    <property type="entry name" value="NAD(P)-bd_dom_sf"/>
</dbReference>
<organism evidence="2 3">
    <name type="scientific">Tsukamurella asaccharolytica</name>
    <dbReference type="NCBI Taxonomy" id="2592067"/>
    <lineage>
        <taxon>Bacteria</taxon>
        <taxon>Bacillati</taxon>
        <taxon>Actinomycetota</taxon>
        <taxon>Actinomycetes</taxon>
        <taxon>Mycobacteriales</taxon>
        <taxon>Tsukamurellaceae</taxon>
        <taxon>Tsukamurella</taxon>
    </lineage>
</organism>
<dbReference type="SUPFAM" id="SSF51735">
    <property type="entry name" value="NAD(P)-binding Rossmann-fold domains"/>
    <property type="match status" value="1"/>
</dbReference>
<protein>
    <recommendedName>
        <fullName evidence="1">Saccharopine dehydrogenase NADP binding domain-containing protein</fullName>
    </recommendedName>
</protein>
<dbReference type="Pfam" id="PF03435">
    <property type="entry name" value="Sacchrp_dh_NADP"/>
    <property type="match status" value="1"/>
</dbReference>
<sequence length="378" mass="39512">MGDRLGRVVLLGATGHTGGIVLQQLLGHEVPIVLVGRSGAALHRLVEERPDVRVVVGDVTDDHCLAGLLSETDVVVSTVGPFSALGTKVVRAVVNAGAAYLDSTGEPGFIKQLYEQYSEAVNGAVVVPAFGYDYVLGAAAAASILDSRDAARSIRIGYFLTDESGRPIRVWDLSTATTPATRASLVGAIGRPSFVYRRSREAFGLVAEPAGRRLMRFGGDGGRDLRAVSVGGSEHFALPEAFPRLDAVDVGLGWLNGLTVPAHMSARLLWNAQLDRGPVRAGLVKALGGAVAMSRSGPSSGVQSMVIAECEDAAGRLVGRTVWRGTEPYLFTARMLAWGALSLMNVRPAPGVQGGLRAFGIEDLIRGVRAAGIAPVAA</sequence>
<evidence type="ECO:0000313" key="3">
    <source>
        <dbReference type="Proteomes" id="UP000317291"/>
    </source>
</evidence>
<keyword evidence="3" id="KW-1185">Reference proteome</keyword>
<dbReference type="OrthoDB" id="9774199at2"/>
<gene>
    <name evidence="2" type="ORF">FK529_11295</name>
</gene>
<dbReference type="PANTHER" id="PTHR43781:SF1">
    <property type="entry name" value="SACCHAROPINE DEHYDROGENASE"/>
    <property type="match status" value="1"/>
</dbReference>
<dbReference type="AlphaFoldDB" id="A0A5C5R9J1"/>
<dbReference type="InterPro" id="IPR005097">
    <property type="entry name" value="Sacchrp_dh_NADP-bd"/>
</dbReference>
<dbReference type="Proteomes" id="UP000317291">
    <property type="component" value="Unassembled WGS sequence"/>
</dbReference>
<name>A0A5C5R9J1_9ACTN</name>
<evidence type="ECO:0000313" key="2">
    <source>
        <dbReference type="EMBL" id="TWS19094.1"/>
    </source>
</evidence>
<dbReference type="PANTHER" id="PTHR43781">
    <property type="entry name" value="SACCHAROPINE DEHYDROGENASE"/>
    <property type="match status" value="1"/>
</dbReference>
<dbReference type="EMBL" id="VIGW01000005">
    <property type="protein sequence ID" value="TWS19094.1"/>
    <property type="molecule type" value="Genomic_DNA"/>
</dbReference>